<dbReference type="Proteomes" id="UP000179129">
    <property type="component" value="Unassembled WGS sequence"/>
</dbReference>
<comment type="caution">
    <text evidence="8">The sequence shown here is derived from an EMBL/GenBank/DDBJ whole genome shotgun (WGS) entry which is preliminary data.</text>
</comment>
<dbReference type="PROSITE" id="PS51755">
    <property type="entry name" value="OMPR_PHOB"/>
    <property type="match status" value="1"/>
</dbReference>
<reference evidence="8 9" key="1">
    <citation type="journal article" date="2016" name="Nat. Commun.">
        <title>Thousands of microbial genomes shed light on interconnected biogeochemical processes in an aquifer system.</title>
        <authorList>
            <person name="Anantharaman K."/>
            <person name="Brown C.T."/>
            <person name="Hug L.A."/>
            <person name="Sharon I."/>
            <person name="Castelle C.J."/>
            <person name="Probst A.J."/>
            <person name="Thomas B.C."/>
            <person name="Singh A."/>
            <person name="Wilkins M.J."/>
            <person name="Karaoz U."/>
            <person name="Brodie E.L."/>
            <person name="Williams K.H."/>
            <person name="Hubbard S.S."/>
            <person name="Banfield J.F."/>
        </authorList>
    </citation>
    <scope>NUCLEOTIDE SEQUENCE [LARGE SCALE GENOMIC DNA]</scope>
</reference>
<organism evidence="8 9">
    <name type="scientific">Candidatus Glassbacteria bacterium RIFCSPLOWO2_12_FULL_58_11</name>
    <dbReference type="NCBI Taxonomy" id="1817867"/>
    <lineage>
        <taxon>Bacteria</taxon>
        <taxon>Candidatus Glassiibacteriota</taxon>
    </lineage>
</organism>
<evidence type="ECO:0000256" key="4">
    <source>
        <dbReference type="ARBA" id="ARBA00023125"/>
    </source>
</evidence>
<dbReference type="CDD" id="cd00383">
    <property type="entry name" value="trans_reg_C"/>
    <property type="match status" value="1"/>
</dbReference>
<dbReference type="STRING" id="1817867.A3F83_16540"/>
<keyword evidence="3" id="KW-0805">Transcription regulation</keyword>
<feature type="DNA-binding region" description="OmpR/PhoB-type" evidence="6">
    <location>
        <begin position="126"/>
        <end position="223"/>
    </location>
</feature>
<keyword evidence="5" id="KW-0804">Transcription</keyword>
<dbReference type="InterPro" id="IPR001867">
    <property type="entry name" value="OmpR/PhoB-type_DNA-bd"/>
</dbReference>
<evidence type="ECO:0000256" key="2">
    <source>
        <dbReference type="ARBA" id="ARBA00023012"/>
    </source>
</evidence>
<evidence type="ECO:0000313" key="8">
    <source>
        <dbReference type="EMBL" id="OGG06943.1"/>
    </source>
</evidence>
<dbReference type="Gene3D" id="1.10.10.10">
    <property type="entry name" value="Winged helix-like DNA-binding domain superfamily/Winged helix DNA-binding domain"/>
    <property type="match status" value="1"/>
</dbReference>
<dbReference type="FunFam" id="1.10.10.10:FF:000018">
    <property type="entry name" value="DNA-binding response regulator ResD"/>
    <property type="match status" value="1"/>
</dbReference>
<evidence type="ECO:0000256" key="6">
    <source>
        <dbReference type="PROSITE-ProRule" id="PRU01091"/>
    </source>
</evidence>
<dbReference type="PANTHER" id="PTHR48111:SF1">
    <property type="entry name" value="TWO-COMPONENT RESPONSE REGULATOR ORR33"/>
    <property type="match status" value="1"/>
</dbReference>
<dbReference type="SUPFAM" id="SSF46894">
    <property type="entry name" value="C-terminal effector domain of the bipartite response regulators"/>
    <property type="match status" value="1"/>
</dbReference>
<evidence type="ECO:0000259" key="7">
    <source>
        <dbReference type="PROSITE" id="PS51755"/>
    </source>
</evidence>
<dbReference type="GO" id="GO:0000976">
    <property type="term" value="F:transcription cis-regulatory region binding"/>
    <property type="evidence" value="ECO:0007669"/>
    <property type="project" value="TreeGrafter"/>
</dbReference>
<evidence type="ECO:0000313" key="9">
    <source>
        <dbReference type="Proteomes" id="UP000179129"/>
    </source>
</evidence>
<feature type="domain" description="OmpR/PhoB-type" evidence="7">
    <location>
        <begin position="126"/>
        <end position="223"/>
    </location>
</feature>
<dbReference type="GO" id="GO:0005829">
    <property type="term" value="C:cytosol"/>
    <property type="evidence" value="ECO:0007669"/>
    <property type="project" value="TreeGrafter"/>
</dbReference>
<protein>
    <recommendedName>
        <fullName evidence="7">OmpR/PhoB-type domain-containing protein</fullName>
    </recommendedName>
</protein>
<dbReference type="InterPro" id="IPR016032">
    <property type="entry name" value="Sig_transdc_resp-reg_C-effctor"/>
</dbReference>
<evidence type="ECO:0000256" key="1">
    <source>
        <dbReference type="ARBA" id="ARBA00022553"/>
    </source>
</evidence>
<dbReference type="GO" id="GO:0000156">
    <property type="term" value="F:phosphorelay response regulator activity"/>
    <property type="evidence" value="ECO:0007669"/>
    <property type="project" value="TreeGrafter"/>
</dbReference>
<dbReference type="InterPro" id="IPR039420">
    <property type="entry name" value="WalR-like"/>
</dbReference>
<gene>
    <name evidence="8" type="ORF">A3F83_16540</name>
</gene>
<evidence type="ECO:0000256" key="5">
    <source>
        <dbReference type="ARBA" id="ARBA00023163"/>
    </source>
</evidence>
<dbReference type="SMART" id="SM00862">
    <property type="entry name" value="Trans_reg_C"/>
    <property type="match status" value="1"/>
</dbReference>
<keyword evidence="2" id="KW-0902">Two-component regulatory system</keyword>
<dbReference type="AlphaFoldDB" id="A0A1F5Z3K0"/>
<dbReference type="GO" id="GO:0006355">
    <property type="term" value="P:regulation of DNA-templated transcription"/>
    <property type="evidence" value="ECO:0007669"/>
    <property type="project" value="InterPro"/>
</dbReference>
<accession>A0A1F5Z3K0</accession>
<evidence type="ECO:0000256" key="3">
    <source>
        <dbReference type="ARBA" id="ARBA00023015"/>
    </source>
</evidence>
<keyword evidence="1" id="KW-0597">Phosphoprotein</keyword>
<dbReference type="GO" id="GO:0032993">
    <property type="term" value="C:protein-DNA complex"/>
    <property type="evidence" value="ECO:0007669"/>
    <property type="project" value="TreeGrafter"/>
</dbReference>
<sequence>MRKVMLLFTEGDGEVAREVTRELNNLYYEVLDPREANGNQLKDIEQADLFVLVSRKTAKLEGLARTLLRDELLSGIPRLIVTEEKALAEFDYCRLADEILLFPFRRAELGARMKILTWRNEKVDASNVVQAGSLSINLSTYEVTVEGALVELTFKEYELLCYLVTHRRRVHPRRELLSRVWGEDYYGGPRTVDVHIRRIRSKIETGGRAYIQTVRGVGYRFTD</sequence>
<name>A0A1F5Z3K0_9BACT</name>
<dbReference type="PANTHER" id="PTHR48111">
    <property type="entry name" value="REGULATOR OF RPOS"/>
    <property type="match status" value="1"/>
</dbReference>
<proteinExistence type="predicted"/>
<dbReference type="EMBL" id="MFIX01000002">
    <property type="protein sequence ID" value="OGG06943.1"/>
    <property type="molecule type" value="Genomic_DNA"/>
</dbReference>
<dbReference type="Pfam" id="PF00486">
    <property type="entry name" value="Trans_reg_C"/>
    <property type="match status" value="1"/>
</dbReference>
<dbReference type="InterPro" id="IPR036388">
    <property type="entry name" value="WH-like_DNA-bd_sf"/>
</dbReference>
<keyword evidence="4 6" id="KW-0238">DNA-binding</keyword>